<dbReference type="GO" id="GO:0004747">
    <property type="term" value="F:ribokinase activity"/>
    <property type="evidence" value="ECO:0007669"/>
    <property type="project" value="UniProtKB-UniRule"/>
</dbReference>
<dbReference type="HAMAP" id="MF_01987">
    <property type="entry name" value="Ribokinase"/>
    <property type="match status" value="1"/>
</dbReference>
<proteinExistence type="inferred from homology"/>
<dbReference type="GO" id="GO:0005737">
    <property type="term" value="C:cytoplasm"/>
    <property type="evidence" value="ECO:0007669"/>
    <property type="project" value="UniProtKB-SubCell"/>
</dbReference>
<dbReference type="GO" id="GO:0005634">
    <property type="term" value="C:nucleus"/>
    <property type="evidence" value="ECO:0007669"/>
    <property type="project" value="UniProtKB-SubCell"/>
</dbReference>
<dbReference type="InterPro" id="IPR011877">
    <property type="entry name" value="Ribokinase"/>
</dbReference>
<evidence type="ECO:0000256" key="4">
    <source>
        <dbReference type="ARBA" id="ARBA00022679"/>
    </source>
</evidence>
<keyword evidence="7 12" id="KW-0418">Kinase</keyword>
<sequence>MPSNPTVTIIGSLNYDLVTFTKKVPAAGETYQAHTFETHMGGKGLNEAIAVSKLSPRHGQSIETKMIGKIGTDPFGTQLKQCLVDNGVNVDHVSTVEGSSGVAVILVEEDSGENRILITPGSNGELKPSEEEYERYFPNDDGSFVVLQNEYPDTVKTIEWLKKNRASVNIAYNPSPFKPEWITGDLLSKIDLLIVNEGEALDVAKHLGLLDAIPESVEDEVEKFTALAESLQNSINKDNVNTVIITMGSKGCVYVSKYISAPDFIKSKRVEKVIDTTGAGDTFFGGVVLNLALGKDIKEAVEFATTASSLAIQKKGAAEGIPSYDDVIANL</sequence>
<feature type="binding site" evidence="12">
    <location>
        <begin position="280"/>
        <end position="281"/>
    </location>
    <ligand>
        <name>ATP</name>
        <dbReference type="ChEBI" id="CHEBI:30616"/>
    </ligand>
</feature>
<keyword evidence="9 12" id="KW-0460">Magnesium</keyword>
<dbReference type="STRING" id="5486.A0A367YFY1"/>
<dbReference type="Pfam" id="PF00294">
    <property type="entry name" value="PfkB"/>
    <property type="match status" value="1"/>
</dbReference>
<keyword evidence="12" id="KW-0963">Cytoplasm</keyword>
<evidence type="ECO:0000256" key="10">
    <source>
        <dbReference type="ARBA" id="ARBA00022958"/>
    </source>
</evidence>
<name>A0A367YFY1_9ASCO</name>
<organism evidence="14 15">
    <name type="scientific">Candida viswanathii</name>
    <dbReference type="NCBI Taxonomy" id="5486"/>
    <lineage>
        <taxon>Eukaryota</taxon>
        <taxon>Fungi</taxon>
        <taxon>Dikarya</taxon>
        <taxon>Ascomycota</taxon>
        <taxon>Saccharomycotina</taxon>
        <taxon>Pichiomycetes</taxon>
        <taxon>Debaryomycetaceae</taxon>
        <taxon>Candida/Lodderomyces clade</taxon>
        <taxon>Candida</taxon>
    </lineage>
</organism>
<feature type="binding site" evidence="12">
    <location>
        <position position="150"/>
    </location>
    <ligand>
        <name>substrate</name>
    </ligand>
</feature>
<dbReference type="CDD" id="cd01174">
    <property type="entry name" value="ribokinase"/>
    <property type="match status" value="1"/>
</dbReference>
<feature type="binding site" evidence="12">
    <location>
        <position position="277"/>
    </location>
    <ligand>
        <name>K(+)</name>
        <dbReference type="ChEBI" id="CHEBI:29103"/>
    </ligand>
</feature>
<feature type="binding site" evidence="12">
    <location>
        <position position="314"/>
    </location>
    <ligand>
        <name>K(+)</name>
        <dbReference type="ChEBI" id="CHEBI:29103"/>
    </ligand>
</feature>
<feature type="binding site" evidence="12">
    <location>
        <position position="281"/>
    </location>
    <ligand>
        <name>substrate</name>
    </ligand>
</feature>
<dbReference type="PROSITE" id="PS00584">
    <property type="entry name" value="PFKB_KINASES_2"/>
    <property type="match status" value="1"/>
</dbReference>
<dbReference type="GO" id="GO:0046872">
    <property type="term" value="F:metal ion binding"/>
    <property type="evidence" value="ECO:0007669"/>
    <property type="project" value="UniProtKB-KW"/>
</dbReference>
<evidence type="ECO:0000256" key="8">
    <source>
        <dbReference type="ARBA" id="ARBA00022840"/>
    </source>
</evidence>
<keyword evidence="11 12" id="KW-0119">Carbohydrate metabolism</keyword>
<evidence type="ECO:0000313" key="15">
    <source>
        <dbReference type="Proteomes" id="UP000253472"/>
    </source>
</evidence>
<feature type="binding site" evidence="12">
    <location>
        <begin position="14"/>
        <end position="16"/>
    </location>
    <ligand>
        <name>substrate</name>
    </ligand>
</feature>
<feature type="domain" description="Carbohydrate kinase PfkB" evidence="13">
    <location>
        <begin position="7"/>
        <end position="322"/>
    </location>
</feature>
<protein>
    <recommendedName>
        <fullName evidence="3 12">Ribokinase</fullName>
        <shortName evidence="12">RK</shortName>
        <ecNumber evidence="2 12">2.7.1.15</ecNumber>
    </recommendedName>
</protein>
<dbReference type="GO" id="GO:0005524">
    <property type="term" value="F:ATP binding"/>
    <property type="evidence" value="ECO:0007669"/>
    <property type="project" value="UniProtKB-UniRule"/>
</dbReference>
<gene>
    <name evidence="14" type="primary">RBK1_1</name>
    <name evidence="12" type="synonym">RBK1</name>
    <name evidence="14" type="ORF">Cantr_10407</name>
</gene>
<keyword evidence="8 12" id="KW-0067">ATP-binding</keyword>
<comment type="similarity">
    <text evidence="12">Belongs to the carbohydrate kinase PfkB family. Ribokinase subfamily.</text>
</comment>
<keyword evidence="5 12" id="KW-0479">Metal-binding</keyword>
<evidence type="ECO:0000256" key="2">
    <source>
        <dbReference type="ARBA" id="ARBA00012035"/>
    </source>
</evidence>
<comment type="caution">
    <text evidence="12">Lacks conserved residue(s) required for the propagation of feature annotation.</text>
</comment>
<dbReference type="OrthoDB" id="415590at2759"/>
<dbReference type="GO" id="GO:0019303">
    <property type="term" value="P:D-ribose catabolic process"/>
    <property type="evidence" value="ECO:0007669"/>
    <property type="project" value="UniProtKB-UniRule"/>
</dbReference>
<comment type="cofactor">
    <cofactor evidence="12">
        <name>Mg(2+)</name>
        <dbReference type="ChEBI" id="CHEBI:18420"/>
    </cofactor>
    <text evidence="12">Requires a divalent cation, most likely magnesium in vivo, as an electrophilic catalyst to aid phosphoryl group transfer. It is the chelate of the metal and the nucleotide that is the actual substrate.</text>
</comment>
<comment type="caution">
    <text evidence="14">The sequence shown here is derived from an EMBL/GenBank/DDBJ whole genome shotgun (WGS) entry which is preliminary data.</text>
</comment>
<feature type="binding site" evidence="12">
    <location>
        <position position="316"/>
    </location>
    <ligand>
        <name>K(+)</name>
        <dbReference type="ChEBI" id="CHEBI:29103"/>
    </ligand>
</feature>
<dbReference type="InterPro" id="IPR029056">
    <property type="entry name" value="Ribokinase-like"/>
</dbReference>
<dbReference type="InterPro" id="IPR011611">
    <property type="entry name" value="PfkB_dom"/>
</dbReference>
<accession>A0A367YFY1</accession>
<dbReference type="AlphaFoldDB" id="A0A367YFY1"/>
<feature type="binding site" evidence="12">
    <location>
        <begin position="246"/>
        <end position="251"/>
    </location>
    <ligand>
        <name>ATP</name>
        <dbReference type="ChEBI" id="CHEBI:30616"/>
    </ligand>
</feature>
<dbReference type="PANTHER" id="PTHR10584">
    <property type="entry name" value="SUGAR KINASE"/>
    <property type="match status" value="1"/>
</dbReference>
<keyword evidence="12" id="KW-0539">Nucleus</keyword>
<keyword evidence="6 12" id="KW-0547">Nucleotide-binding</keyword>
<dbReference type="InterPro" id="IPR002139">
    <property type="entry name" value="Ribo/fructo_kinase"/>
</dbReference>
<evidence type="ECO:0000256" key="12">
    <source>
        <dbReference type="HAMAP-Rule" id="MF_03215"/>
    </source>
</evidence>
<evidence type="ECO:0000259" key="13">
    <source>
        <dbReference type="Pfam" id="PF00294"/>
    </source>
</evidence>
<comment type="similarity">
    <text evidence="1">Belongs to the carbohydrate kinase pfkB family.</text>
</comment>
<evidence type="ECO:0000256" key="9">
    <source>
        <dbReference type="ARBA" id="ARBA00022842"/>
    </source>
</evidence>
<feature type="binding site" evidence="12">
    <location>
        <begin position="42"/>
        <end position="46"/>
    </location>
    <ligand>
        <name>substrate</name>
    </ligand>
</feature>
<evidence type="ECO:0000256" key="6">
    <source>
        <dbReference type="ARBA" id="ARBA00022741"/>
    </source>
</evidence>
<evidence type="ECO:0000256" key="7">
    <source>
        <dbReference type="ARBA" id="ARBA00022777"/>
    </source>
</evidence>
<reference evidence="14 15" key="1">
    <citation type="submission" date="2018-06" db="EMBL/GenBank/DDBJ databases">
        <title>Whole genome sequencing of Candida tropicalis (genome annotated by CSBL at Korea University).</title>
        <authorList>
            <person name="Ahn J."/>
        </authorList>
    </citation>
    <scope>NUCLEOTIDE SEQUENCE [LARGE SCALE GENOMIC DNA]</scope>
    <source>
        <strain evidence="14 15">ATCC 20962</strain>
    </source>
</reference>
<dbReference type="UniPathway" id="UPA00916">
    <property type="reaction ID" value="UER00889"/>
</dbReference>
<dbReference type="PRINTS" id="PR00990">
    <property type="entry name" value="RIBOKINASE"/>
</dbReference>
<keyword evidence="10 12" id="KW-0630">Potassium</keyword>
<dbReference type="InterPro" id="IPR002173">
    <property type="entry name" value="Carboh/pur_kinase_PfkB_CS"/>
</dbReference>
<dbReference type="EC" id="2.7.1.15" evidence="2 12"/>
<evidence type="ECO:0000256" key="1">
    <source>
        <dbReference type="ARBA" id="ARBA00005380"/>
    </source>
</evidence>
<dbReference type="SUPFAM" id="SSF53613">
    <property type="entry name" value="Ribokinase-like"/>
    <property type="match status" value="1"/>
</dbReference>
<comment type="function">
    <text evidence="12">Catalyzes the phosphorylation of ribose at O-5 in a reaction requiring ATP and magnesium. The resulting D-ribose-5-phosphate can then be used either for sythesis of nucleotides, histidine, and tryptophan, or as a component of the pentose phosphate pathway.</text>
</comment>
<keyword evidence="4 12" id="KW-0808">Transferase</keyword>
<comment type="activity regulation">
    <text evidence="12">Activated by a monovalent cation that binds near, but not in, the active site. The most likely occupant of the site in vivo is potassium. Ion binding induces a conformational change that may alter substrate affinity.</text>
</comment>
<evidence type="ECO:0000256" key="5">
    <source>
        <dbReference type="ARBA" id="ARBA00022723"/>
    </source>
</evidence>
<evidence type="ECO:0000256" key="3">
    <source>
        <dbReference type="ARBA" id="ARBA00016943"/>
    </source>
</evidence>
<keyword evidence="15" id="KW-1185">Reference proteome</keyword>
<feature type="binding site" evidence="12">
    <location>
        <position position="311"/>
    </location>
    <ligand>
        <name>K(+)</name>
        <dbReference type="ChEBI" id="CHEBI:29103"/>
    </ligand>
</feature>
<evidence type="ECO:0000313" key="14">
    <source>
        <dbReference type="EMBL" id="RCK63912.1"/>
    </source>
</evidence>
<evidence type="ECO:0000256" key="11">
    <source>
        <dbReference type="ARBA" id="ARBA00023277"/>
    </source>
</evidence>
<dbReference type="PANTHER" id="PTHR10584:SF166">
    <property type="entry name" value="RIBOKINASE"/>
    <property type="match status" value="1"/>
</dbReference>
<dbReference type="Proteomes" id="UP000253472">
    <property type="component" value="Unassembled WGS sequence"/>
</dbReference>
<comment type="pathway">
    <text evidence="12">Carbohydrate metabolism; D-ribose degradation; D-ribose 5-phosphate from beta-D-ribopyranose: step 2/2.</text>
</comment>
<feature type="active site" description="Proton acceptor" evidence="12">
    <location>
        <position position="281"/>
    </location>
</feature>
<feature type="binding site" evidence="12">
    <location>
        <position position="275"/>
    </location>
    <ligand>
        <name>K(+)</name>
        <dbReference type="ChEBI" id="CHEBI:29103"/>
    </ligand>
</feature>
<comment type="catalytic activity">
    <reaction evidence="12">
        <text>D-ribose + ATP = D-ribose 5-phosphate + ADP + H(+)</text>
        <dbReference type="Rhea" id="RHEA:13697"/>
        <dbReference type="ChEBI" id="CHEBI:15378"/>
        <dbReference type="ChEBI" id="CHEBI:30616"/>
        <dbReference type="ChEBI" id="CHEBI:47013"/>
        <dbReference type="ChEBI" id="CHEBI:78346"/>
        <dbReference type="ChEBI" id="CHEBI:456216"/>
        <dbReference type="EC" id="2.7.1.15"/>
    </reaction>
</comment>
<dbReference type="EMBL" id="QLNQ01000023">
    <property type="protein sequence ID" value="RCK63912.1"/>
    <property type="molecule type" value="Genomic_DNA"/>
</dbReference>
<comment type="subunit">
    <text evidence="12">Homodimer.</text>
</comment>
<comment type="subcellular location">
    <subcellularLocation>
        <location evidence="12">Cytoplasm</location>
    </subcellularLocation>
    <subcellularLocation>
        <location evidence="12">Nucleus</location>
    </subcellularLocation>
</comment>
<feature type="binding site" evidence="12">
    <location>
        <position position="196"/>
    </location>
    <ligand>
        <name>ATP</name>
        <dbReference type="ChEBI" id="CHEBI:30616"/>
    </ligand>
</feature>
<dbReference type="Gene3D" id="3.40.1190.20">
    <property type="match status" value="1"/>
</dbReference>